<keyword evidence="4 7" id="KW-0812">Transmembrane</keyword>
<feature type="transmembrane region" description="Helical" evidence="7">
    <location>
        <begin position="47"/>
        <end position="67"/>
    </location>
</feature>
<comment type="caution">
    <text evidence="8">The sequence shown here is derived from an EMBL/GenBank/DDBJ whole genome shotgun (WGS) entry which is preliminary data.</text>
</comment>
<feature type="non-terminal residue" evidence="8">
    <location>
        <position position="91"/>
    </location>
</feature>
<dbReference type="Pfam" id="PF01790">
    <property type="entry name" value="LGT"/>
    <property type="match status" value="1"/>
</dbReference>
<evidence type="ECO:0000256" key="3">
    <source>
        <dbReference type="ARBA" id="ARBA00022679"/>
    </source>
</evidence>
<sequence>MHPTLLKIGFLEIHTYGVFVALGFFAAFKLLLFYGKKSDFSLTLIETLTFLVFIFSLLGARLFYVLISWQEFAGNPSDIFKIWQGGLVFWG</sequence>
<dbReference type="GO" id="GO:0005886">
    <property type="term" value="C:plasma membrane"/>
    <property type="evidence" value="ECO:0007669"/>
    <property type="project" value="InterPro"/>
</dbReference>
<proteinExistence type="inferred from homology"/>
<keyword evidence="5 7" id="KW-1133">Transmembrane helix</keyword>
<evidence type="ECO:0000256" key="1">
    <source>
        <dbReference type="ARBA" id="ARBA00007150"/>
    </source>
</evidence>
<dbReference type="GO" id="GO:0008961">
    <property type="term" value="F:phosphatidylglycerol-prolipoprotein diacylglyceryl transferase activity"/>
    <property type="evidence" value="ECO:0007669"/>
    <property type="project" value="InterPro"/>
</dbReference>
<evidence type="ECO:0000313" key="9">
    <source>
        <dbReference type="Proteomes" id="UP000230611"/>
    </source>
</evidence>
<dbReference type="EMBL" id="PFUO01000052">
    <property type="protein sequence ID" value="PJB17334.1"/>
    <property type="molecule type" value="Genomic_DNA"/>
</dbReference>
<dbReference type="PANTHER" id="PTHR30589:SF0">
    <property type="entry name" value="PHOSPHATIDYLGLYCEROL--PROLIPOPROTEIN DIACYLGLYCERYL TRANSFERASE"/>
    <property type="match status" value="1"/>
</dbReference>
<evidence type="ECO:0000256" key="5">
    <source>
        <dbReference type="ARBA" id="ARBA00022989"/>
    </source>
</evidence>
<dbReference type="InterPro" id="IPR001640">
    <property type="entry name" value="Lgt"/>
</dbReference>
<evidence type="ECO:0000256" key="4">
    <source>
        <dbReference type="ARBA" id="ARBA00022692"/>
    </source>
</evidence>
<name>A0A2M8AIS8_9BACT</name>
<keyword evidence="8" id="KW-0449">Lipoprotein</keyword>
<keyword evidence="2" id="KW-1003">Cell membrane</keyword>
<organism evidence="8 9">
    <name type="scientific">Candidatus Falkowbacteria bacterium CG_4_9_14_3_um_filter_38_19</name>
    <dbReference type="NCBI Taxonomy" id="1974559"/>
    <lineage>
        <taxon>Bacteria</taxon>
        <taxon>Candidatus Falkowiibacteriota</taxon>
    </lineage>
</organism>
<keyword evidence="3 8" id="KW-0808">Transferase</keyword>
<feature type="transmembrane region" description="Helical" evidence="7">
    <location>
        <begin position="13"/>
        <end position="35"/>
    </location>
</feature>
<dbReference type="PANTHER" id="PTHR30589">
    <property type="entry name" value="PROLIPOPROTEIN DIACYLGLYCERYL TRANSFERASE"/>
    <property type="match status" value="1"/>
</dbReference>
<evidence type="ECO:0000313" key="8">
    <source>
        <dbReference type="EMBL" id="PJB17334.1"/>
    </source>
</evidence>
<accession>A0A2M8AIS8</accession>
<dbReference type="Proteomes" id="UP000230611">
    <property type="component" value="Unassembled WGS sequence"/>
</dbReference>
<protein>
    <submittedName>
        <fullName evidence="8">Prolipoprotein diacylglyceryl transferase</fullName>
    </submittedName>
</protein>
<keyword evidence="6 7" id="KW-0472">Membrane</keyword>
<dbReference type="GO" id="GO:0042158">
    <property type="term" value="P:lipoprotein biosynthetic process"/>
    <property type="evidence" value="ECO:0007669"/>
    <property type="project" value="InterPro"/>
</dbReference>
<evidence type="ECO:0000256" key="6">
    <source>
        <dbReference type="ARBA" id="ARBA00023136"/>
    </source>
</evidence>
<dbReference type="AlphaFoldDB" id="A0A2M8AIS8"/>
<gene>
    <name evidence="8" type="ORF">CO116_01050</name>
</gene>
<evidence type="ECO:0000256" key="2">
    <source>
        <dbReference type="ARBA" id="ARBA00022475"/>
    </source>
</evidence>
<comment type="similarity">
    <text evidence="1">Belongs to the Lgt family.</text>
</comment>
<reference evidence="9" key="1">
    <citation type="submission" date="2017-09" db="EMBL/GenBank/DDBJ databases">
        <title>Depth-based differentiation of microbial function through sediment-hosted aquifers and enrichment of novel symbionts in the deep terrestrial subsurface.</title>
        <authorList>
            <person name="Probst A.J."/>
            <person name="Ladd B."/>
            <person name="Jarett J.K."/>
            <person name="Geller-Mcgrath D.E."/>
            <person name="Sieber C.M.K."/>
            <person name="Emerson J.B."/>
            <person name="Anantharaman K."/>
            <person name="Thomas B.C."/>
            <person name="Malmstrom R."/>
            <person name="Stieglmeier M."/>
            <person name="Klingl A."/>
            <person name="Woyke T."/>
            <person name="Ryan C.M."/>
            <person name="Banfield J.F."/>
        </authorList>
    </citation>
    <scope>NUCLEOTIDE SEQUENCE [LARGE SCALE GENOMIC DNA]</scope>
</reference>
<evidence type="ECO:0000256" key="7">
    <source>
        <dbReference type="SAM" id="Phobius"/>
    </source>
</evidence>